<evidence type="ECO:0000256" key="4">
    <source>
        <dbReference type="ARBA" id="ARBA00011905"/>
    </source>
</evidence>
<protein>
    <recommendedName>
        <fullName evidence="4 9">Thiopurine S-methyltransferase</fullName>
        <ecNumber evidence="4 9">2.1.1.67</ecNumber>
    </recommendedName>
    <alternativeName>
        <fullName evidence="9">Thiopurine methyltransferase</fullName>
    </alternativeName>
</protein>
<dbReference type="InterPro" id="IPR029063">
    <property type="entry name" value="SAM-dependent_MTases_sf"/>
</dbReference>
<dbReference type="InterPro" id="IPR022474">
    <property type="entry name" value="Thiopur_S-MeTfrase_Se/Te_detox"/>
</dbReference>
<dbReference type="HAMAP" id="MF_00812">
    <property type="entry name" value="Thiopur_methtran"/>
    <property type="match status" value="1"/>
</dbReference>
<keyword evidence="7 9" id="KW-0808">Transferase</keyword>
<evidence type="ECO:0000313" key="11">
    <source>
        <dbReference type="Proteomes" id="UP001203423"/>
    </source>
</evidence>
<evidence type="ECO:0000256" key="7">
    <source>
        <dbReference type="ARBA" id="ARBA00022679"/>
    </source>
</evidence>
<dbReference type="PANTHER" id="PTHR10259">
    <property type="entry name" value="THIOPURINE S-METHYLTRANSFERASE"/>
    <property type="match status" value="1"/>
</dbReference>
<dbReference type="GO" id="GO:0008119">
    <property type="term" value="F:thiopurine S-methyltransferase activity"/>
    <property type="evidence" value="ECO:0007669"/>
    <property type="project" value="UniProtKB-EC"/>
</dbReference>
<keyword evidence="6 9" id="KW-0489">Methyltransferase</keyword>
<evidence type="ECO:0000256" key="8">
    <source>
        <dbReference type="ARBA" id="ARBA00022691"/>
    </source>
</evidence>
<dbReference type="EC" id="2.1.1.67" evidence="4 9"/>
<proteinExistence type="inferred from homology"/>
<evidence type="ECO:0000256" key="2">
    <source>
        <dbReference type="ARBA" id="ARBA00004496"/>
    </source>
</evidence>
<reference evidence="10 11" key="1">
    <citation type="submission" date="2022-01" db="EMBL/GenBank/DDBJ databases">
        <title>Whole genome-based taxonomy of the Shewanellaceae.</title>
        <authorList>
            <person name="Martin-Rodriguez A.J."/>
        </authorList>
    </citation>
    <scope>NUCLEOTIDE SEQUENCE [LARGE SCALE GENOMIC DNA]</scope>
    <source>
        <strain evidence="10 11">DSM 17177</strain>
    </source>
</reference>
<dbReference type="NCBIfam" id="TIGR03840">
    <property type="entry name" value="TMPT_Se_Te"/>
    <property type="match status" value="1"/>
</dbReference>
<comment type="subcellular location">
    <subcellularLocation>
        <location evidence="2 9">Cytoplasm</location>
    </subcellularLocation>
</comment>
<dbReference type="EMBL" id="JAKIKS010000026">
    <property type="protein sequence ID" value="MCL1124568.1"/>
    <property type="molecule type" value="Genomic_DNA"/>
</dbReference>
<evidence type="ECO:0000313" key="10">
    <source>
        <dbReference type="EMBL" id="MCL1124568.1"/>
    </source>
</evidence>
<dbReference type="InterPro" id="IPR008854">
    <property type="entry name" value="TPMT"/>
</dbReference>
<keyword evidence="5 9" id="KW-0963">Cytoplasm</keyword>
<evidence type="ECO:0000256" key="9">
    <source>
        <dbReference type="HAMAP-Rule" id="MF_00812"/>
    </source>
</evidence>
<dbReference type="RefSeq" id="WP_248939846.1">
    <property type="nucleotide sequence ID" value="NZ_JAKIKS010000026.1"/>
</dbReference>
<dbReference type="PROSITE" id="PS51585">
    <property type="entry name" value="SAM_MT_TPMT"/>
    <property type="match status" value="1"/>
</dbReference>
<organism evidence="10 11">
    <name type="scientific">Shewanella surugensis</name>
    <dbReference type="NCBI Taxonomy" id="212020"/>
    <lineage>
        <taxon>Bacteria</taxon>
        <taxon>Pseudomonadati</taxon>
        <taxon>Pseudomonadota</taxon>
        <taxon>Gammaproteobacteria</taxon>
        <taxon>Alteromonadales</taxon>
        <taxon>Shewanellaceae</taxon>
        <taxon>Shewanella</taxon>
    </lineage>
</organism>
<dbReference type="Pfam" id="PF05724">
    <property type="entry name" value="TPMT"/>
    <property type="match status" value="1"/>
</dbReference>
<name>A0ABT0LA48_9GAMM</name>
<dbReference type="Proteomes" id="UP001203423">
    <property type="component" value="Unassembled WGS sequence"/>
</dbReference>
<dbReference type="PANTHER" id="PTHR10259:SF11">
    <property type="entry name" value="THIOPURINE S-METHYLTRANSFERASE"/>
    <property type="match status" value="1"/>
</dbReference>
<evidence type="ECO:0000256" key="6">
    <source>
        <dbReference type="ARBA" id="ARBA00022603"/>
    </source>
</evidence>
<keyword evidence="8 9" id="KW-0949">S-adenosyl-L-methionine</keyword>
<comment type="catalytic activity">
    <reaction evidence="1 9">
        <text>S-adenosyl-L-methionine + a thiopurine = S-adenosyl-L-homocysteine + a thiopurine S-methylether.</text>
        <dbReference type="EC" id="2.1.1.67"/>
    </reaction>
</comment>
<comment type="caution">
    <text evidence="10">The sequence shown here is derived from an EMBL/GenBank/DDBJ whole genome shotgun (WGS) entry which is preliminary data.</text>
</comment>
<comment type="similarity">
    <text evidence="3 9">Belongs to the class I-like SAM-binding methyltransferase superfamily. TPMT family.</text>
</comment>
<feature type="binding site" evidence="9">
    <location>
        <position position="45"/>
    </location>
    <ligand>
        <name>S-adenosyl-L-methionine</name>
        <dbReference type="ChEBI" id="CHEBI:59789"/>
    </ligand>
</feature>
<evidence type="ECO:0000256" key="5">
    <source>
        <dbReference type="ARBA" id="ARBA00022490"/>
    </source>
</evidence>
<dbReference type="SUPFAM" id="SSF53335">
    <property type="entry name" value="S-adenosyl-L-methionine-dependent methyltransferases"/>
    <property type="match status" value="1"/>
</dbReference>
<feature type="binding site" evidence="9">
    <location>
        <position position="126"/>
    </location>
    <ligand>
        <name>S-adenosyl-L-methionine</name>
        <dbReference type="ChEBI" id="CHEBI:59789"/>
    </ligand>
</feature>
<evidence type="ECO:0000256" key="3">
    <source>
        <dbReference type="ARBA" id="ARBA00008145"/>
    </source>
</evidence>
<feature type="binding site" evidence="9">
    <location>
        <position position="66"/>
    </location>
    <ligand>
        <name>S-adenosyl-L-methionine</name>
        <dbReference type="ChEBI" id="CHEBI:59789"/>
    </ligand>
</feature>
<gene>
    <name evidence="9" type="primary">tpm</name>
    <name evidence="10" type="ORF">L2764_08780</name>
</gene>
<dbReference type="GO" id="GO:0032259">
    <property type="term" value="P:methylation"/>
    <property type="evidence" value="ECO:0007669"/>
    <property type="project" value="UniProtKB-KW"/>
</dbReference>
<sequence>MKASFWNERWEKQQIGFHSEDVNPLLVKYWPHIKVKPNARVLVPLCGKSLDMCYFNEMGHSVLGCELSELAVTQFFSEYGKPDAAPKRTQIGLHQHVELEGVKIIQGDMLALTPQDCGHIDAFYDRAALIAWPETLRLAYVEKLMMLLPAGSQGLLITLDYPQEVMSGPPFSVQNDWIMANMASGFVIERLSCEDVLQDNPKFIRKQVPWLTESVYRLVRQ</sequence>
<dbReference type="NCBIfam" id="NF009732">
    <property type="entry name" value="PRK13255.1"/>
    <property type="match status" value="1"/>
</dbReference>
<feature type="binding site" evidence="9">
    <location>
        <position position="10"/>
    </location>
    <ligand>
        <name>S-adenosyl-L-methionine</name>
        <dbReference type="ChEBI" id="CHEBI:59789"/>
    </ligand>
</feature>
<dbReference type="PIRSF" id="PIRSF023956">
    <property type="entry name" value="Thiopurine_S-methyltransferase"/>
    <property type="match status" value="1"/>
</dbReference>
<keyword evidence="11" id="KW-1185">Reference proteome</keyword>
<evidence type="ECO:0000256" key="1">
    <source>
        <dbReference type="ARBA" id="ARBA00000903"/>
    </source>
</evidence>
<accession>A0ABT0LA48</accession>
<dbReference type="Gene3D" id="3.40.50.150">
    <property type="entry name" value="Vaccinia Virus protein VP39"/>
    <property type="match status" value="1"/>
</dbReference>
<dbReference type="InterPro" id="IPR025835">
    <property type="entry name" value="Thiopurine_S-MeTrfase"/>
</dbReference>